<protein>
    <recommendedName>
        <fullName evidence="1">Threonylcarbamoyl-AMP synthase C-terminal domain-containing protein</fullName>
    </recommendedName>
</protein>
<feature type="domain" description="Threonylcarbamoyl-AMP synthase C-terminal" evidence="1">
    <location>
        <begin position="2"/>
        <end position="96"/>
    </location>
</feature>
<dbReference type="AlphaFoldDB" id="A0A645B1C1"/>
<dbReference type="Gene3D" id="3.40.50.11030">
    <property type="entry name" value="Threonylcarbamoyl-AMP synthase, C-terminal domain"/>
    <property type="match status" value="1"/>
</dbReference>
<accession>A0A645B1C1</accession>
<sequence>MESHYAPATPLYLVDDVTLYKDQSDVGVLLFEKQRVPFKGPVVYVSEKEDAEEAASRLYWAIRHLDSMNLRCMVGSLLPEEGIGVAINNRLRKASAKH</sequence>
<dbReference type="Pfam" id="PF03481">
    <property type="entry name" value="Sua5_C"/>
    <property type="match status" value="1"/>
</dbReference>
<dbReference type="InterPro" id="IPR005145">
    <property type="entry name" value="Sua5_C"/>
</dbReference>
<organism evidence="2">
    <name type="scientific">bioreactor metagenome</name>
    <dbReference type="NCBI Taxonomy" id="1076179"/>
    <lineage>
        <taxon>unclassified sequences</taxon>
        <taxon>metagenomes</taxon>
        <taxon>ecological metagenomes</taxon>
    </lineage>
</organism>
<dbReference type="EMBL" id="VSSQ01016991">
    <property type="protein sequence ID" value="MPM58856.1"/>
    <property type="molecule type" value="Genomic_DNA"/>
</dbReference>
<evidence type="ECO:0000259" key="1">
    <source>
        <dbReference type="Pfam" id="PF03481"/>
    </source>
</evidence>
<gene>
    <name evidence="2" type="ORF">SDC9_105689</name>
</gene>
<name>A0A645B1C1_9ZZZZ</name>
<proteinExistence type="predicted"/>
<evidence type="ECO:0000313" key="2">
    <source>
        <dbReference type="EMBL" id="MPM58856.1"/>
    </source>
</evidence>
<dbReference type="InterPro" id="IPR038385">
    <property type="entry name" value="Sua5/YwlC_C"/>
</dbReference>
<reference evidence="2" key="1">
    <citation type="submission" date="2019-08" db="EMBL/GenBank/DDBJ databases">
        <authorList>
            <person name="Kucharzyk K."/>
            <person name="Murdoch R.W."/>
            <person name="Higgins S."/>
            <person name="Loffler F."/>
        </authorList>
    </citation>
    <scope>NUCLEOTIDE SEQUENCE</scope>
</reference>
<comment type="caution">
    <text evidence="2">The sequence shown here is derived from an EMBL/GenBank/DDBJ whole genome shotgun (WGS) entry which is preliminary data.</text>
</comment>